<organism evidence="1 2">
    <name type="scientific">Scortum barcoo</name>
    <name type="common">barcoo grunter</name>
    <dbReference type="NCBI Taxonomy" id="214431"/>
    <lineage>
        <taxon>Eukaryota</taxon>
        <taxon>Metazoa</taxon>
        <taxon>Chordata</taxon>
        <taxon>Craniata</taxon>
        <taxon>Vertebrata</taxon>
        <taxon>Euteleostomi</taxon>
        <taxon>Actinopterygii</taxon>
        <taxon>Neopterygii</taxon>
        <taxon>Teleostei</taxon>
        <taxon>Neoteleostei</taxon>
        <taxon>Acanthomorphata</taxon>
        <taxon>Eupercaria</taxon>
        <taxon>Centrarchiformes</taxon>
        <taxon>Terapontoidei</taxon>
        <taxon>Terapontidae</taxon>
        <taxon>Scortum</taxon>
    </lineage>
</organism>
<protein>
    <submittedName>
        <fullName evidence="1">Uncharacterized protein</fullName>
    </submittedName>
</protein>
<evidence type="ECO:0000313" key="1">
    <source>
        <dbReference type="EMBL" id="KAI3368743.1"/>
    </source>
</evidence>
<name>A0ACB8WMQ0_9TELE</name>
<proteinExistence type="predicted"/>
<dbReference type="Proteomes" id="UP000831701">
    <property type="component" value="Chromosome 8"/>
</dbReference>
<sequence>EVNGKAKHESNSSRKERPQKRGGGGRYEPYGNVNKRYRVFVSNIPYDVKWQALKDLMKEKGKVGVMYRLYSWGALCAFVSVVEFRTEELMKKAVEKVNKHNLNGRPLKVKEDPDGVIAQREINKAQGGGPPGGHGGMGGMDRMNMDRMGPGPNGPMVNIPPSLMNNPNIPNEIIHGLQAGRIGSTVFVANLDYKVGWKKLKEVFSMAGMVVRADILEDKDGKSRGMGTVTFDMPIEAVQAVSMFNGQLLFNRVMHVKLDEKSLPKDFGPPDRAAALPRGLSGIGLGLGPGGQPIDATQLNRGGGGGGGMGNMGPGGMDGMGFGNMGGRMGGGMDNFGGMNNMDRFGSSGMGRMNEMDRGIGGAFDREFGRNEMGMSRNNFGDSFERGMGNSLGMDRMSSGMDRLGASMDRMAGMDRMGMDRMDRVSDLDRLGSGFDRMGSGMDRLGPSMDRLGPGLDRMSSSMDRLGPAGFDRLGPSGLDRMGSGLDFGSPMGMDRMGNTGLDRMTSSFDRIGSTGGLDRFPSGGLDRMSSGMDRMGSGGVGGQFDRSADLDRGFGGNSFGGAGGPGTGGSNVRKGCQIFVRNLPFDFNWKSLKDTFNACGMVQYADIKMENGKSKGCGVVRFDNPETAERACRTMNGYRLNGREIDVLRSPLLQVRYLSGERGGGRKGFLGEFLDNLKQELNKNKEMKENIKKFREEAKKLEESDALKQARRKYKTIESETVKTSEVLKKKLGTISETVKEGLGEVTRTEIGKKIKEGMEEAAKTAKTSAETVSKGGEKLGKTGAFRAISQGMESVKKEIGDLGHTGPYRPPPRLRKRSEFSSKGSGDDSKVFEANEEAMGVVLHKDSKWYQQWKEFKDNNVVFNRFFEMKMKYDESDNALIRASRAVTDKMTDLIGGLFSKTEMSEVLTEILKVDPSFDKDSFLKQCEHDIIPNILEAMIRGELEVLKDWCYEATYSQLAHPIQQAKAMGLQFHSKILDIDNIDLAMGKMMDQGPVLIITFQAQLVMVIRNTKGDVVEGDPEKVLRMMYVWALCRDQEELNPYAAWRLLDISASSTEQIL</sequence>
<feature type="non-terminal residue" evidence="1">
    <location>
        <position position="1"/>
    </location>
</feature>
<keyword evidence="2" id="KW-1185">Reference proteome</keyword>
<accession>A0ACB8WMQ0</accession>
<evidence type="ECO:0000313" key="2">
    <source>
        <dbReference type="Proteomes" id="UP000831701"/>
    </source>
</evidence>
<reference evidence="1" key="1">
    <citation type="submission" date="2022-04" db="EMBL/GenBank/DDBJ databases">
        <title>Jade perch genome.</title>
        <authorList>
            <person name="Chao B."/>
        </authorList>
    </citation>
    <scope>NUCLEOTIDE SEQUENCE</scope>
    <source>
        <strain evidence="1">CB-2022</strain>
    </source>
</reference>
<dbReference type="EMBL" id="CM041538">
    <property type="protein sequence ID" value="KAI3368743.1"/>
    <property type="molecule type" value="Genomic_DNA"/>
</dbReference>
<comment type="caution">
    <text evidence="1">The sequence shown here is derived from an EMBL/GenBank/DDBJ whole genome shotgun (WGS) entry which is preliminary data.</text>
</comment>
<gene>
    <name evidence="1" type="ORF">L3Q82_025734</name>
</gene>